<proteinExistence type="predicted"/>
<reference evidence="2" key="2">
    <citation type="journal article" date="2007" name="Science">
        <title>Draft genome sequence of the sexually transmitted pathogen Trichomonas vaginalis.</title>
        <authorList>
            <person name="Carlton J.M."/>
            <person name="Hirt R.P."/>
            <person name="Silva J.C."/>
            <person name="Delcher A.L."/>
            <person name="Schatz M."/>
            <person name="Zhao Q."/>
            <person name="Wortman J.R."/>
            <person name="Bidwell S.L."/>
            <person name="Alsmark U.C.M."/>
            <person name="Besteiro S."/>
            <person name="Sicheritz-Ponten T."/>
            <person name="Noel C.J."/>
            <person name="Dacks J.B."/>
            <person name="Foster P.G."/>
            <person name="Simillion C."/>
            <person name="Van de Peer Y."/>
            <person name="Miranda-Saavedra D."/>
            <person name="Barton G.J."/>
            <person name="Westrop G.D."/>
            <person name="Mueller S."/>
            <person name="Dessi D."/>
            <person name="Fiori P.L."/>
            <person name="Ren Q."/>
            <person name="Paulsen I."/>
            <person name="Zhang H."/>
            <person name="Bastida-Corcuera F.D."/>
            <person name="Simoes-Barbosa A."/>
            <person name="Brown M.T."/>
            <person name="Hayes R.D."/>
            <person name="Mukherjee M."/>
            <person name="Okumura C.Y."/>
            <person name="Schneider R."/>
            <person name="Smith A.J."/>
            <person name="Vanacova S."/>
            <person name="Villalvazo M."/>
            <person name="Haas B.J."/>
            <person name="Pertea M."/>
            <person name="Feldblyum T.V."/>
            <person name="Utterback T.R."/>
            <person name="Shu C.L."/>
            <person name="Osoegawa K."/>
            <person name="de Jong P.J."/>
            <person name="Hrdy I."/>
            <person name="Horvathova L."/>
            <person name="Zubacova Z."/>
            <person name="Dolezal P."/>
            <person name="Malik S.B."/>
            <person name="Logsdon J.M. Jr."/>
            <person name="Henze K."/>
            <person name="Gupta A."/>
            <person name="Wang C.C."/>
            <person name="Dunne R.L."/>
            <person name="Upcroft J.A."/>
            <person name="Upcroft P."/>
            <person name="White O."/>
            <person name="Salzberg S.L."/>
            <person name="Tang P."/>
            <person name="Chiu C.-H."/>
            <person name="Lee Y.-S."/>
            <person name="Embley T.M."/>
            <person name="Coombs G.H."/>
            <person name="Mottram J.C."/>
            <person name="Tachezy J."/>
            <person name="Fraser-Liggett C.M."/>
            <person name="Johnson P.J."/>
        </authorList>
    </citation>
    <scope>NUCLEOTIDE SEQUENCE [LARGE SCALE GENOMIC DNA]</scope>
    <source>
        <strain evidence="2">G3</strain>
    </source>
</reference>
<dbReference type="SMR" id="A2E9E3"/>
<dbReference type="RefSeq" id="XP_001322930.1">
    <property type="nucleotide sequence ID" value="XM_001322895.1"/>
</dbReference>
<accession>A2E9E3</accession>
<dbReference type="VEuPathDB" id="TrichDB:TVAG_364310"/>
<name>A2E9E3_TRIV3</name>
<gene>
    <name evidence="2" type="ORF">TVAG_364310</name>
</gene>
<dbReference type="KEGG" id="tva:4768642"/>
<evidence type="ECO:0000256" key="1">
    <source>
        <dbReference type="SAM" id="Coils"/>
    </source>
</evidence>
<dbReference type="EMBL" id="DS113333">
    <property type="protein sequence ID" value="EAY10707.1"/>
    <property type="molecule type" value="Genomic_DNA"/>
</dbReference>
<protein>
    <recommendedName>
        <fullName evidence="4">F-BAR domain-containing protein</fullName>
    </recommendedName>
</protein>
<reference evidence="2" key="1">
    <citation type="submission" date="2006-10" db="EMBL/GenBank/DDBJ databases">
        <authorList>
            <person name="Amadeo P."/>
            <person name="Zhao Q."/>
            <person name="Wortman J."/>
            <person name="Fraser-Liggett C."/>
            <person name="Carlton J."/>
        </authorList>
    </citation>
    <scope>NUCLEOTIDE SEQUENCE</scope>
    <source>
        <strain evidence="2">G3</strain>
    </source>
</reference>
<evidence type="ECO:0000313" key="3">
    <source>
        <dbReference type="Proteomes" id="UP000001542"/>
    </source>
</evidence>
<feature type="coiled-coil region" evidence="1">
    <location>
        <begin position="105"/>
        <end position="164"/>
    </location>
</feature>
<keyword evidence="3" id="KW-1185">Reference proteome</keyword>
<dbReference type="Proteomes" id="UP000001542">
    <property type="component" value="Unassembled WGS sequence"/>
</dbReference>
<dbReference type="AlphaFoldDB" id="A2E9E3"/>
<sequence>MLNQRKGQITSNFNTVIEATRAQHQHTIETLAYERRMTDNLRSMLEKEVPECKDLLSKIMSIYGKAFFQEYKYVEAQSRAIEDLNDIQERFLVVVRSSARSSEAHANLKRTTEALDLAKQKLEIEKSKNSSKVQKMEAYVEECREQKKQAIENLKTAIKSYIEEKKKFNAFRDRRMKQSYSTYGATTVSFSNTLSQIYSDMKASIEDTKPQVTTSITPSQ</sequence>
<evidence type="ECO:0008006" key="4">
    <source>
        <dbReference type="Google" id="ProtNLM"/>
    </source>
</evidence>
<evidence type="ECO:0000313" key="2">
    <source>
        <dbReference type="EMBL" id="EAY10707.1"/>
    </source>
</evidence>
<organism evidence="2 3">
    <name type="scientific">Trichomonas vaginalis (strain ATCC PRA-98 / G3)</name>
    <dbReference type="NCBI Taxonomy" id="412133"/>
    <lineage>
        <taxon>Eukaryota</taxon>
        <taxon>Metamonada</taxon>
        <taxon>Parabasalia</taxon>
        <taxon>Trichomonadida</taxon>
        <taxon>Trichomonadidae</taxon>
        <taxon>Trichomonas</taxon>
    </lineage>
</organism>
<keyword evidence="1" id="KW-0175">Coiled coil</keyword>
<dbReference type="VEuPathDB" id="TrichDB:TVAGG3_0000800"/>
<dbReference type="InParanoid" id="A2E9E3"/>